<comment type="catalytic activity">
    <reaction evidence="2">
        <text>a 3'-end 2',3'-cyclophospho-ribonucleotide-RNA + H2O = a 3'-end 2'-phospho-ribonucleotide-RNA + H(+)</text>
        <dbReference type="Rhea" id="RHEA:11828"/>
        <dbReference type="Rhea" id="RHEA-COMP:10464"/>
        <dbReference type="Rhea" id="RHEA-COMP:17353"/>
        <dbReference type="ChEBI" id="CHEBI:15377"/>
        <dbReference type="ChEBI" id="CHEBI:15378"/>
        <dbReference type="ChEBI" id="CHEBI:83064"/>
        <dbReference type="ChEBI" id="CHEBI:173113"/>
        <dbReference type="EC" id="3.1.4.58"/>
    </reaction>
</comment>
<dbReference type="Pfam" id="PF13563">
    <property type="entry name" value="2_5_RNA_ligase2"/>
    <property type="match status" value="1"/>
</dbReference>
<evidence type="ECO:0000313" key="3">
    <source>
        <dbReference type="EMBL" id="BCI60930.1"/>
    </source>
</evidence>
<feature type="short sequence motif" description="HXTX 2" evidence="2">
    <location>
        <begin position="126"/>
        <end position="129"/>
    </location>
</feature>
<keyword evidence="4" id="KW-1185">Reference proteome</keyword>
<gene>
    <name evidence="3" type="primary">ligT</name>
    <name evidence="3" type="ORF">C12CBH8_15690</name>
</gene>
<sequence length="180" mass="20153">MRLFYAIDFPEEIKSALMRYQSDLRSIGTTGRFVRRDTLHLTLHFLGETPPSQLMKAKKAADQAAATCAPFSLCTASPGSFAKGRGGEVLWLGLEPCKALLDVQGQLEDCLERQEFKKDTKPYRPHITMARDADWSTDLPKLDPLTIPADGITLFESRRDVSTGRYRYIPLHIASFCGEA</sequence>
<dbReference type="NCBIfam" id="TIGR02258">
    <property type="entry name" value="2_5_ligase"/>
    <property type="match status" value="1"/>
</dbReference>
<dbReference type="AlphaFoldDB" id="A0A7I8D268"/>
<accession>A0A7I8D268</accession>
<feature type="active site" description="Proton acceptor" evidence="2">
    <location>
        <position position="126"/>
    </location>
</feature>
<comment type="similarity">
    <text evidence="2">Belongs to the 2H phosphoesterase superfamily. ThpR family.</text>
</comment>
<feature type="active site" description="Proton donor" evidence="2">
    <location>
        <position position="40"/>
    </location>
</feature>
<dbReference type="PANTHER" id="PTHR35561:SF1">
    <property type="entry name" value="RNA 2',3'-CYCLIC PHOSPHODIESTERASE"/>
    <property type="match status" value="1"/>
</dbReference>
<dbReference type="GO" id="GO:0004113">
    <property type="term" value="F:2',3'-cyclic-nucleotide 3'-phosphodiesterase activity"/>
    <property type="evidence" value="ECO:0007669"/>
    <property type="project" value="InterPro"/>
</dbReference>
<dbReference type="EC" id="3.1.4.58" evidence="2"/>
<dbReference type="SUPFAM" id="SSF55144">
    <property type="entry name" value="LigT-like"/>
    <property type="match status" value="1"/>
</dbReference>
<dbReference type="InterPro" id="IPR009097">
    <property type="entry name" value="Cyclic_Pdiesterase"/>
</dbReference>
<dbReference type="InterPro" id="IPR004175">
    <property type="entry name" value="RNA_CPDase"/>
</dbReference>
<dbReference type="HAMAP" id="MF_01940">
    <property type="entry name" value="RNA_CPDase"/>
    <property type="match status" value="1"/>
</dbReference>
<evidence type="ECO:0000256" key="1">
    <source>
        <dbReference type="ARBA" id="ARBA00022801"/>
    </source>
</evidence>
<feature type="short sequence motif" description="HXTX 1" evidence="2">
    <location>
        <begin position="40"/>
        <end position="43"/>
    </location>
</feature>
<dbReference type="Gene3D" id="3.90.1140.10">
    <property type="entry name" value="Cyclic phosphodiesterase"/>
    <property type="match status" value="1"/>
</dbReference>
<comment type="function">
    <text evidence="2">Hydrolyzes RNA 2',3'-cyclic phosphodiester to an RNA 2'-phosphomonoester.</text>
</comment>
<protein>
    <recommendedName>
        <fullName evidence="2">RNA 2',3'-cyclic phosphodiesterase</fullName>
        <shortName evidence="2">RNA 2',3'-CPDase</shortName>
        <ecNumber evidence="2">3.1.4.58</ecNumber>
    </recommendedName>
</protein>
<reference evidence="4" key="1">
    <citation type="submission" date="2020-07" db="EMBL/GenBank/DDBJ databases">
        <title>Complete genome sequencing of Clostridia bacterium strain 12CBH8.</title>
        <authorList>
            <person name="Sakamoto M."/>
            <person name="Murakami T."/>
            <person name="Mori H."/>
        </authorList>
    </citation>
    <scope>NUCLEOTIDE SEQUENCE [LARGE SCALE GENOMIC DNA]</scope>
    <source>
        <strain evidence="4">12CBH8</strain>
    </source>
</reference>
<dbReference type="KEGG" id="sman:C12CBH8_15690"/>
<keyword evidence="1 2" id="KW-0378">Hydrolase</keyword>
<proteinExistence type="inferred from homology"/>
<dbReference type="RefSeq" id="WP_246441807.1">
    <property type="nucleotide sequence ID" value="NZ_AP023321.1"/>
</dbReference>
<dbReference type="GO" id="GO:0008664">
    <property type="term" value="F:RNA 2',3'-cyclic 3'-phosphodiesterase activity"/>
    <property type="evidence" value="ECO:0007669"/>
    <property type="project" value="UniProtKB-EC"/>
</dbReference>
<organism evidence="3 4">
    <name type="scientific">Solibaculum mannosilyticum</name>
    <dbReference type="NCBI Taxonomy" id="2780922"/>
    <lineage>
        <taxon>Bacteria</taxon>
        <taxon>Bacillati</taxon>
        <taxon>Bacillota</taxon>
        <taxon>Clostridia</taxon>
        <taxon>Eubacteriales</taxon>
        <taxon>Oscillospiraceae</taxon>
        <taxon>Solibaculum</taxon>
    </lineage>
</organism>
<evidence type="ECO:0000313" key="4">
    <source>
        <dbReference type="Proteomes" id="UP000593890"/>
    </source>
</evidence>
<dbReference type="PANTHER" id="PTHR35561">
    <property type="entry name" value="RNA 2',3'-CYCLIC PHOSPHODIESTERASE"/>
    <property type="match status" value="1"/>
</dbReference>
<dbReference type="Proteomes" id="UP000593890">
    <property type="component" value="Chromosome"/>
</dbReference>
<evidence type="ECO:0000256" key="2">
    <source>
        <dbReference type="HAMAP-Rule" id="MF_01940"/>
    </source>
</evidence>
<dbReference type="EMBL" id="AP023321">
    <property type="protein sequence ID" value="BCI60930.1"/>
    <property type="molecule type" value="Genomic_DNA"/>
</dbReference>
<name>A0A7I8D268_9FIRM</name>